<evidence type="ECO:0000313" key="4">
    <source>
        <dbReference type="EMBL" id="MDR4324526.1"/>
    </source>
</evidence>
<keyword evidence="2" id="KW-0732">Signal</keyword>
<feature type="signal peptide" evidence="2">
    <location>
        <begin position="1"/>
        <end position="19"/>
    </location>
</feature>
<dbReference type="AlphaFoldDB" id="A0AAJ1YW90"/>
<evidence type="ECO:0000313" key="5">
    <source>
        <dbReference type="EMBL" id="PHF04431.1"/>
    </source>
</evidence>
<dbReference type="RefSeq" id="WP_003201956.1">
    <property type="nucleotide sequence ID" value="NZ_CM000743.1"/>
</dbReference>
<dbReference type="Proteomes" id="UP000221918">
    <property type="component" value="Unassembled WGS sequence"/>
</dbReference>
<reference evidence="4" key="2">
    <citation type="submission" date="2019-07" db="EMBL/GenBank/DDBJ databases">
        <title>Phylogenomic Reclassification of ATCC Bacillus Strains and Various Taxa within the Genus Bacillus.</title>
        <authorList>
            <person name="Riojas M.A."/>
            <person name="Frank A.M."/>
            <person name="Fenn S.L."/>
            <person name="King S.P."/>
            <person name="Brower S.M."/>
            <person name="Hazbon M.H."/>
        </authorList>
    </citation>
    <scope>NUCLEOTIDE SEQUENCE</scope>
    <source>
        <strain evidence="4">NR-12239</strain>
    </source>
</reference>
<proteinExistence type="predicted"/>
<gene>
    <name evidence="5" type="ORF">COF81_01765</name>
    <name evidence="4" type="ORF">FOS08_00810</name>
</gene>
<dbReference type="Proteomes" id="UP001248134">
    <property type="component" value="Unassembled WGS sequence"/>
</dbReference>
<dbReference type="EMBL" id="VLYX01000001">
    <property type="protein sequence ID" value="MDR4324526.1"/>
    <property type="molecule type" value="Genomic_DNA"/>
</dbReference>
<feature type="domain" description="DUF4097" evidence="3">
    <location>
        <begin position="119"/>
        <end position="221"/>
    </location>
</feature>
<feature type="region of interest" description="Disordered" evidence="1">
    <location>
        <begin position="187"/>
        <end position="222"/>
    </location>
</feature>
<protein>
    <submittedName>
        <fullName evidence="4">DUF4097 domain-containing protein</fullName>
    </submittedName>
</protein>
<feature type="chain" id="PRO_5044472125" evidence="2">
    <location>
        <begin position="20"/>
        <end position="222"/>
    </location>
</feature>
<dbReference type="EMBL" id="NUTL01000007">
    <property type="protein sequence ID" value="PHF04431.1"/>
    <property type="molecule type" value="Genomic_DNA"/>
</dbReference>
<evidence type="ECO:0000313" key="7">
    <source>
        <dbReference type="Proteomes" id="UP001248134"/>
    </source>
</evidence>
<reference evidence="5 6" key="1">
    <citation type="submission" date="2017-09" db="EMBL/GenBank/DDBJ databases">
        <title>Large-scale bioinformatics analysis of Bacillus genomes uncovers conserved roles of natural products in bacterial physiology.</title>
        <authorList>
            <consortium name="Agbiome Team Llc"/>
            <person name="Bleich R.M."/>
            <person name="Grubbs K.J."/>
            <person name="Santa Maria K.C."/>
            <person name="Allen S.E."/>
            <person name="Farag S."/>
            <person name="Shank E.A."/>
            <person name="Bowers A."/>
        </authorList>
    </citation>
    <scope>NUCLEOTIDE SEQUENCE [LARGE SCALE GENOMIC DNA]</scope>
    <source>
        <strain evidence="5 6">AFS037265</strain>
    </source>
</reference>
<dbReference type="Pfam" id="PF13349">
    <property type="entry name" value="DUF4097"/>
    <property type="match status" value="1"/>
</dbReference>
<name>A0AAJ1YW90_9BACI</name>
<evidence type="ECO:0000256" key="1">
    <source>
        <dbReference type="SAM" id="MobiDB-lite"/>
    </source>
</evidence>
<sequence length="222" mass="24589">MKKYFMVMSVILAVMFLSACTEGLESEDFQMASLKDIDTIHIDHGSTKINIVSADIDELEVYLLLYDNGPRILMDKGKRKIMIRVKNDITRLFKIDRMPQLEVRIPTEFTGEIIVDGSSGSVVGKELQTHNLRVNGSSGNVKLDFLHFHSEVYVTTTSGNVDVSLNGHEPDVTLLLKSNSGRRSVGIVLDNHQQGKKETKGTSGSGDYKVQLETSSGNISLK</sequence>
<comment type="caution">
    <text evidence="4">The sequence shown here is derived from an EMBL/GenBank/DDBJ whole genome shotgun (WGS) entry which is preliminary data.</text>
</comment>
<evidence type="ECO:0000313" key="6">
    <source>
        <dbReference type="Proteomes" id="UP000221918"/>
    </source>
</evidence>
<accession>A0AAJ1YW90</accession>
<dbReference type="PROSITE" id="PS51257">
    <property type="entry name" value="PROKAR_LIPOPROTEIN"/>
    <property type="match status" value="1"/>
</dbReference>
<evidence type="ECO:0000259" key="3">
    <source>
        <dbReference type="Pfam" id="PF13349"/>
    </source>
</evidence>
<organism evidence="4 7">
    <name type="scientific">Bacillus pseudomycoides</name>
    <dbReference type="NCBI Taxonomy" id="64104"/>
    <lineage>
        <taxon>Bacteria</taxon>
        <taxon>Bacillati</taxon>
        <taxon>Bacillota</taxon>
        <taxon>Bacilli</taxon>
        <taxon>Bacillales</taxon>
        <taxon>Bacillaceae</taxon>
        <taxon>Bacillus</taxon>
        <taxon>Bacillus cereus group</taxon>
    </lineage>
</organism>
<evidence type="ECO:0000256" key="2">
    <source>
        <dbReference type="SAM" id="SignalP"/>
    </source>
</evidence>
<feature type="compositionally biased region" description="Polar residues" evidence="1">
    <location>
        <begin position="212"/>
        <end position="222"/>
    </location>
</feature>
<dbReference type="InterPro" id="IPR025164">
    <property type="entry name" value="Toastrack_DUF4097"/>
</dbReference>